<dbReference type="Proteomes" id="UP000053029">
    <property type="component" value="Unassembled WGS sequence"/>
</dbReference>
<dbReference type="EMBL" id="KN846971">
    <property type="protein sequence ID" value="KIW81663.1"/>
    <property type="molecule type" value="Genomic_DNA"/>
</dbReference>
<dbReference type="VEuPathDB" id="FungiDB:Z517_04689"/>
<evidence type="ECO:0000313" key="1">
    <source>
        <dbReference type="EMBL" id="KIW81663.1"/>
    </source>
</evidence>
<name>A0A0D2GL58_9EURO</name>
<accession>A0A0D2GL58</accession>
<evidence type="ECO:0000313" key="2">
    <source>
        <dbReference type="Proteomes" id="UP000053029"/>
    </source>
</evidence>
<dbReference type="STRING" id="1442368.A0A0D2GL58"/>
<dbReference type="HOGENOM" id="CLU_043982_0_0_1"/>
<evidence type="ECO:0008006" key="3">
    <source>
        <dbReference type="Google" id="ProtNLM"/>
    </source>
</evidence>
<dbReference type="OrthoDB" id="4737775at2759"/>
<reference evidence="1 2" key="1">
    <citation type="submission" date="2015-01" db="EMBL/GenBank/DDBJ databases">
        <title>The Genome Sequence of Fonsecaea pedrosoi CBS 271.37.</title>
        <authorList>
            <consortium name="The Broad Institute Genomics Platform"/>
            <person name="Cuomo C."/>
            <person name="de Hoog S."/>
            <person name="Gorbushina A."/>
            <person name="Stielow B."/>
            <person name="Teixiera M."/>
            <person name="Abouelleil A."/>
            <person name="Chapman S.B."/>
            <person name="Priest M."/>
            <person name="Young S.K."/>
            <person name="Wortman J."/>
            <person name="Nusbaum C."/>
            <person name="Birren B."/>
        </authorList>
    </citation>
    <scope>NUCLEOTIDE SEQUENCE [LARGE SCALE GENOMIC DNA]</scope>
    <source>
        <strain evidence="1 2">CBS 271.37</strain>
    </source>
</reference>
<protein>
    <recommendedName>
        <fullName evidence="3">BZIP domain-containing protein</fullName>
    </recommendedName>
</protein>
<dbReference type="AlphaFoldDB" id="A0A0D2GL58"/>
<dbReference type="RefSeq" id="XP_013285471.1">
    <property type="nucleotide sequence ID" value="XM_013430017.1"/>
</dbReference>
<organism evidence="1 2">
    <name type="scientific">Fonsecaea pedrosoi CBS 271.37</name>
    <dbReference type="NCBI Taxonomy" id="1442368"/>
    <lineage>
        <taxon>Eukaryota</taxon>
        <taxon>Fungi</taxon>
        <taxon>Dikarya</taxon>
        <taxon>Ascomycota</taxon>
        <taxon>Pezizomycotina</taxon>
        <taxon>Eurotiomycetes</taxon>
        <taxon>Chaetothyriomycetidae</taxon>
        <taxon>Chaetothyriales</taxon>
        <taxon>Herpotrichiellaceae</taxon>
        <taxon>Fonsecaea</taxon>
    </lineage>
</organism>
<keyword evidence="2" id="KW-1185">Reference proteome</keyword>
<dbReference type="GeneID" id="25304179"/>
<proteinExistence type="predicted"/>
<gene>
    <name evidence="1" type="ORF">Z517_04689</name>
</gene>
<sequence length="374" mass="41704">MQQRRRDKGKVAQRNFRKRQAEKALELKQDYKQLRHLVEAVVLAHRDGDTATLSQAIAQAGRAIGVGLDRDRMDRVDERAQSDPSHTSMEGVVTGISNIIRPVCAATIECSGEPTVTDRDTGQSLPRLPQPRSGRFSPRLDYGIWLEPERFLKIVDPPLDIRPYIGARKHTVAGRIAWAALDYGYACLQEAMMTSQPATATATGASKSKADWLTLLPPESAGRRAFDRSLRHSTPLHDVAYMMDLVAARIEFRQRGYMRANTRGADEIARQAMAGSVAAGLRVRGVRMDQWWSALDIEAHVQTEMGVWDFAAWQMALCGSNQETNNSHAELIMPLVESLGHSGVCFGDGPRWHVPRVKALVGSWWSQVSRLDLR</sequence>